<evidence type="ECO:0000313" key="9">
    <source>
        <dbReference type="Proteomes" id="UP001384579"/>
    </source>
</evidence>
<comment type="subcellular location">
    <subcellularLocation>
        <location evidence="1">Cytoplasm</location>
    </subcellularLocation>
</comment>
<dbReference type="InterPro" id="IPR015273">
    <property type="entry name" value="Cys-tRNA-synt_Ia_DALR"/>
</dbReference>
<keyword evidence="3" id="KW-0436">Ligase</keyword>
<evidence type="ECO:0000256" key="5">
    <source>
        <dbReference type="ARBA" id="ARBA00022840"/>
    </source>
</evidence>
<keyword evidence="4" id="KW-0547">Nucleotide-binding</keyword>
<dbReference type="EMBL" id="JBBLXS010000605">
    <property type="protein sequence ID" value="MEK0188406.1"/>
    <property type="molecule type" value="Genomic_DNA"/>
</dbReference>
<comment type="caution">
    <text evidence="8">The sequence shown here is derived from an EMBL/GenBank/DDBJ whole genome shotgun (WGS) entry which is preliminary data.</text>
</comment>
<protein>
    <recommendedName>
        <fullName evidence="2">Cysteine--tRNA ligase</fullName>
    </recommendedName>
</protein>
<reference evidence="8 9" key="1">
    <citation type="journal article" date="2020" name="Harmful Algae">
        <title>Molecular and morphological characterization of a novel dihydroanatoxin-a producing Microcoleus species (cyanobacteria) from the Russian River, California, USA.</title>
        <authorList>
            <person name="Conklin K.Y."/>
            <person name="Stancheva R."/>
            <person name="Otten T.G."/>
            <person name="Fadness R."/>
            <person name="Boyer G.L."/>
            <person name="Read B."/>
            <person name="Zhang X."/>
            <person name="Sheath R.G."/>
        </authorList>
    </citation>
    <scope>NUCLEOTIDE SEQUENCE [LARGE SCALE GENOMIC DNA]</scope>
    <source>
        <strain evidence="8 9">PTRS2</strain>
    </source>
</reference>
<accession>A0ABU8YVQ7</accession>
<dbReference type="Gene3D" id="1.20.120.1910">
    <property type="entry name" value="Cysteine-tRNA ligase, C-terminal anti-codon recognition domain"/>
    <property type="match status" value="1"/>
</dbReference>
<evidence type="ECO:0000313" key="8">
    <source>
        <dbReference type="EMBL" id="MEK0188406.1"/>
    </source>
</evidence>
<evidence type="ECO:0000256" key="6">
    <source>
        <dbReference type="SAM" id="MobiDB-lite"/>
    </source>
</evidence>
<dbReference type="Pfam" id="PF23493">
    <property type="entry name" value="CysS_C"/>
    <property type="match status" value="1"/>
</dbReference>
<dbReference type="InterPro" id="IPR056411">
    <property type="entry name" value="CysS_C"/>
</dbReference>
<proteinExistence type="predicted"/>
<organism evidence="8 9">
    <name type="scientific">Microcoleus anatoxicus PTRS2</name>
    <dbReference type="NCBI Taxonomy" id="2705321"/>
    <lineage>
        <taxon>Bacteria</taxon>
        <taxon>Bacillati</taxon>
        <taxon>Cyanobacteriota</taxon>
        <taxon>Cyanophyceae</taxon>
        <taxon>Oscillatoriophycideae</taxon>
        <taxon>Oscillatoriales</taxon>
        <taxon>Microcoleaceae</taxon>
        <taxon>Microcoleus</taxon>
        <taxon>Microcoleus anatoxicus</taxon>
    </lineage>
</organism>
<dbReference type="SUPFAM" id="SSF47323">
    <property type="entry name" value="Anticodon-binding domain of a subclass of class I aminoacyl-tRNA synthetases"/>
    <property type="match status" value="1"/>
</dbReference>
<sequence>MVAEYFNPPQPPLGKGGSKIQSDSAKAVEPMAVRLFVLMAQYRSQIDFTEEAIANAQNGWKTLKEGLLFGTQHGSTLGWDAEKNYDLTAQHSTFVQQFQAAMDDDFNTPAALTVLFELAKELGKEGNVLVHQGKTETPAEFLQQKWLNLVNLAGVLGLEVSPEAETEISVGGLTDAEIEAMIQQRKDARKAKNFAEGDRLRDELKDNGITLIDQKDGTTIWHRG</sequence>
<evidence type="ECO:0000259" key="7">
    <source>
        <dbReference type="SMART" id="SM00840"/>
    </source>
</evidence>
<dbReference type="InterPro" id="IPR009080">
    <property type="entry name" value="tRNAsynth_Ia_anticodon-bd"/>
</dbReference>
<gene>
    <name evidence="8" type="ORF">WMG39_26705</name>
</gene>
<dbReference type="PANTHER" id="PTHR10890:SF3">
    <property type="entry name" value="CYSTEINE--TRNA LIGASE, CYTOPLASMIC"/>
    <property type="match status" value="1"/>
</dbReference>
<dbReference type="PANTHER" id="PTHR10890">
    <property type="entry name" value="CYSTEINYL-TRNA SYNTHETASE"/>
    <property type="match status" value="1"/>
</dbReference>
<evidence type="ECO:0000256" key="3">
    <source>
        <dbReference type="ARBA" id="ARBA00022598"/>
    </source>
</evidence>
<dbReference type="SMART" id="SM00840">
    <property type="entry name" value="DALR_2"/>
    <property type="match status" value="1"/>
</dbReference>
<evidence type="ECO:0000256" key="1">
    <source>
        <dbReference type="ARBA" id="ARBA00004496"/>
    </source>
</evidence>
<keyword evidence="5" id="KW-0067">ATP-binding</keyword>
<name>A0ABU8YVQ7_9CYAN</name>
<keyword evidence="9" id="KW-1185">Reference proteome</keyword>
<dbReference type="InterPro" id="IPR024909">
    <property type="entry name" value="Cys-tRNA/MSH_ligase"/>
</dbReference>
<evidence type="ECO:0000256" key="2">
    <source>
        <dbReference type="ARBA" id="ARBA00014738"/>
    </source>
</evidence>
<dbReference type="Proteomes" id="UP001384579">
    <property type="component" value="Unassembled WGS sequence"/>
</dbReference>
<evidence type="ECO:0000256" key="4">
    <source>
        <dbReference type="ARBA" id="ARBA00022741"/>
    </source>
</evidence>
<feature type="region of interest" description="Disordered" evidence="6">
    <location>
        <begin position="1"/>
        <end position="21"/>
    </location>
</feature>
<dbReference type="Pfam" id="PF09190">
    <property type="entry name" value="DALR_2"/>
    <property type="match status" value="1"/>
</dbReference>
<dbReference type="RefSeq" id="WP_340542076.1">
    <property type="nucleotide sequence ID" value="NZ_JBBLXS010000605.1"/>
</dbReference>
<feature type="domain" description="Cysteinyl-tRNA synthetase class Ia DALR" evidence="7">
    <location>
        <begin position="97"/>
        <end position="166"/>
    </location>
</feature>